<dbReference type="InterPro" id="IPR000890">
    <property type="entry name" value="Aliphatic_acid_kin_short-chain"/>
</dbReference>
<keyword evidence="6 9" id="KW-0418">Kinase</keyword>
<organism evidence="11 12">
    <name type="scientific">Desulfonatronum thiosulfatophilum</name>
    <dbReference type="NCBI Taxonomy" id="617002"/>
    <lineage>
        <taxon>Bacteria</taxon>
        <taxon>Pseudomonadati</taxon>
        <taxon>Thermodesulfobacteriota</taxon>
        <taxon>Desulfovibrionia</taxon>
        <taxon>Desulfovibrionales</taxon>
        <taxon>Desulfonatronaceae</taxon>
        <taxon>Desulfonatronum</taxon>
    </lineage>
</organism>
<comment type="similarity">
    <text evidence="2 9 10">Belongs to the acetokinase family.</text>
</comment>
<accession>A0A1G6BJ49</accession>
<reference evidence="11 12" key="1">
    <citation type="submission" date="2016-10" db="EMBL/GenBank/DDBJ databases">
        <authorList>
            <person name="de Groot N.N."/>
        </authorList>
    </citation>
    <scope>NUCLEOTIDE SEQUENCE [LARGE SCALE GENOMIC DNA]</scope>
    <source>
        <strain evidence="11 12">ASO4-2</strain>
    </source>
</reference>
<dbReference type="EC" id="2.7.2.7" evidence="9"/>
<dbReference type="PRINTS" id="PR00471">
    <property type="entry name" value="ACETATEKNASE"/>
</dbReference>
<gene>
    <name evidence="9" type="primary">buk</name>
    <name evidence="11" type="ORF">SAMN05660653_00985</name>
</gene>
<evidence type="ECO:0000256" key="2">
    <source>
        <dbReference type="ARBA" id="ARBA00008748"/>
    </source>
</evidence>
<dbReference type="SUPFAM" id="SSF53067">
    <property type="entry name" value="Actin-like ATPase domain"/>
    <property type="match status" value="2"/>
</dbReference>
<keyword evidence="7 9" id="KW-0067">ATP-binding</keyword>
<dbReference type="NCBIfam" id="NF002834">
    <property type="entry name" value="PRK03011.1-5"/>
    <property type="match status" value="1"/>
</dbReference>
<evidence type="ECO:0000256" key="1">
    <source>
        <dbReference type="ARBA" id="ARBA00004496"/>
    </source>
</evidence>
<dbReference type="PANTHER" id="PTHR21060:SF3">
    <property type="entry name" value="BUTYRATE KINASE 2-RELATED"/>
    <property type="match status" value="1"/>
</dbReference>
<evidence type="ECO:0000256" key="3">
    <source>
        <dbReference type="ARBA" id="ARBA00022490"/>
    </source>
</evidence>
<sequence>MQHAILTINPGSTSTKVVLFQDGKPILSRDEQHPKMQLAAFADVWSQYAMRLDTVLKALAESAFGDLRLDAVVGRGGLLAPLPGGVYDINEQMIDDLRNQRYGEHPCNLGAPLALELASRFGGRALVVDPVVTDELSAEARPTGLPQVHRRSAFHALSQRGAAREAARRRGLKYEAGKFIVAHLGGGISIGAHLRGRVVEVTNALDGEGPMTPERTGALPVMEVLRLLENGDYDVPGLRRAVLRGGGILAHLGTNDFRVVESRIREGDRHAQDVFHAFAYNIARHATSLLPALITSTDPLPVDALVITGGLAKSTVLVAELAARLSPIMPIETILGMTEAHVMASSASDALQGTIQIQVYQG</sequence>
<dbReference type="GO" id="GO:0006083">
    <property type="term" value="P:acetate metabolic process"/>
    <property type="evidence" value="ECO:0007669"/>
    <property type="project" value="TreeGrafter"/>
</dbReference>
<dbReference type="PANTHER" id="PTHR21060">
    <property type="entry name" value="ACETATE KINASE"/>
    <property type="match status" value="1"/>
</dbReference>
<dbReference type="RefSeq" id="WP_092118024.1">
    <property type="nucleotide sequence ID" value="NZ_FMXO01000005.1"/>
</dbReference>
<dbReference type="GO" id="GO:0008776">
    <property type="term" value="F:acetate kinase activity"/>
    <property type="evidence" value="ECO:0007669"/>
    <property type="project" value="TreeGrafter"/>
</dbReference>
<protein>
    <recommendedName>
        <fullName evidence="9">Probable butyrate kinase</fullName>
        <shortName evidence="9">BK</shortName>
        <ecNumber evidence="9">2.7.2.7</ecNumber>
    </recommendedName>
    <alternativeName>
        <fullName evidence="9">Branched-chain carboxylic acid kinase</fullName>
    </alternativeName>
</protein>
<comment type="subcellular location">
    <subcellularLocation>
        <location evidence="1 9">Cytoplasm</location>
    </subcellularLocation>
</comment>
<dbReference type="InterPro" id="IPR043129">
    <property type="entry name" value="ATPase_NBD"/>
</dbReference>
<dbReference type="OrthoDB" id="9771859at2"/>
<keyword evidence="3 9" id="KW-0963">Cytoplasm</keyword>
<dbReference type="PROSITE" id="PS01076">
    <property type="entry name" value="ACETATE_KINASE_2"/>
    <property type="match status" value="1"/>
</dbReference>
<dbReference type="EMBL" id="FMXO01000005">
    <property type="protein sequence ID" value="SDB20671.1"/>
    <property type="molecule type" value="Genomic_DNA"/>
</dbReference>
<evidence type="ECO:0000313" key="12">
    <source>
        <dbReference type="Proteomes" id="UP000198771"/>
    </source>
</evidence>
<evidence type="ECO:0000256" key="5">
    <source>
        <dbReference type="ARBA" id="ARBA00022741"/>
    </source>
</evidence>
<dbReference type="STRING" id="617002.SAMN05660653_00985"/>
<comment type="catalytic activity">
    <reaction evidence="8 9">
        <text>butanoate + ATP = butanoyl phosphate + ADP</text>
        <dbReference type="Rhea" id="RHEA:13585"/>
        <dbReference type="ChEBI" id="CHEBI:17968"/>
        <dbReference type="ChEBI" id="CHEBI:30616"/>
        <dbReference type="ChEBI" id="CHEBI:58079"/>
        <dbReference type="ChEBI" id="CHEBI:456216"/>
        <dbReference type="EC" id="2.7.2.7"/>
    </reaction>
</comment>
<dbReference type="Gene3D" id="3.30.420.40">
    <property type="match status" value="2"/>
</dbReference>
<dbReference type="GO" id="GO:0047761">
    <property type="term" value="F:butyrate kinase activity"/>
    <property type="evidence" value="ECO:0007669"/>
    <property type="project" value="UniProtKB-UniRule"/>
</dbReference>
<dbReference type="GO" id="GO:0005737">
    <property type="term" value="C:cytoplasm"/>
    <property type="evidence" value="ECO:0007669"/>
    <property type="project" value="UniProtKB-SubCell"/>
</dbReference>
<keyword evidence="4 9" id="KW-0808">Transferase</keyword>
<dbReference type="NCBIfam" id="TIGR02707">
    <property type="entry name" value="butyr_kinase"/>
    <property type="match status" value="1"/>
</dbReference>
<dbReference type="PROSITE" id="PS01075">
    <property type="entry name" value="ACETATE_KINASE_1"/>
    <property type="match status" value="1"/>
</dbReference>
<dbReference type="InterPro" id="IPR011245">
    <property type="entry name" value="Butyrate_kin"/>
</dbReference>
<evidence type="ECO:0000256" key="9">
    <source>
        <dbReference type="HAMAP-Rule" id="MF_00542"/>
    </source>
</evidence>
<proteinExistence type="inferred from homology"/>
<keyword evidence="5 9" id="KW-0547">Nucleotide-binding</keyword>
<dbReference type="Proteomes" id="UP000198771">
    <property type="component" value="Unassembled WGS sequence"/>
</dbReference>
<dbReference type="CDD" id="cd24011">
    <property type="entry name" value="ASKHA_NBD_BK"/>
    <property type="match status" value="1"/>
</dbReference>
<evidence type="ECO:0000256" key="10">
    <source>
        <dbReference type="RuleBase" id="RU003835"/>
    </source>
</evidence>
<dbReference type="HAMAP" id="MF_00542">
    <property type="entry name" value="Butyrate_kinase"/>
    <property type="match status" value="1"/>
</dbReference>
<dbReference type="Pfam" id="PF00871">
    <property type="entry name" value="Acetate_kinase"/>
    <property type="match status" value="1"/>
</dbReference>
<evidence type="ECO:0000256" key="8">
    <source>
        <dbReference type="ARBA" id="ARBA00048596"/>
    </source>
</evidence>
<dbReference type="GO" id="GO:0005524">
    <property type="term" value="F:ATP binding"/>
    <property type="evidence" value="ECO:0007669"/>
    <property type="project" value="UniProtKB-KW"/>
</dbReference>
<dbReference type="InterPro" id="IPR023865">
    <property type="entry name" value="Aliphatic_acid_kinase_CS"/>
</dbReference>
<keyword evidence="12" id="KW-1185">Reference proteome</keyword>
<dbReference type="PIRSF" id="PIRSF036458">
    <property type="entry name" value="Butyrate_kin"/>
    <property type="match status" value="1"/>
</dbReference>
<evidence type="ECO:0000313" key="11">
    <source>
        <dbReference type="EMBL" id="SDB20671.1"/>
    </source>
</evidence>
<evidence type="ECO:0000256" key="4">
    <source>
        <dbReference type="ARBA" id="ARBA00022679"/>
    </source>
</evidence>
<evidence type="ECO:0000256" key="6">
    <source>
        <dbReference type="ARBA" id="ARBA00022777"/>
    </source>
</evidence>
<evidence type="ECO:0000256" key="7">
    <source>
        <dbReference type="ARBA" id="ARBA00022840"/>
    </source>
</evidence>
<name>A0A1G6BJ49_9BACT</name>
<dbReference type="AlphaFoldDB" id="A0A1G6BJ49"/>